<sequence>MDKLFQVSAVLALVVNCASGIPLFGVQTPKSYVAFGDSFSSGIGSGVLVDKNVACQRQTGSYPRHLLKSNPFLRDQLFKYVSCAGNKLADIDNQIAELANKKYDLATISIGGNDFHFGAISSACIYQVTSSDVTDPQKLCDDALDLGFAQLSNSTVRAAFYEKFDRIQSDVLNVNGRMYVANYPKFFARPREGDACDSISFFPIAGMAALNMTAANRRRVNELTNKVNELIEKVVGKFGNRVEFIDWDSLFEGKRFCEPKNSKDPIGANNPDVFFNDLTTTLESPRVTDASQWTPGLKVNISDTVQQNSAFHPKAGGHRALAAKLTSKIHSRLMQFNAV</sequence>
<dbReference type="SUPFAM" id="SSF52266">
    <property type="entry name" value="SGNH hydrolase"/>
    <property type="match status" value="1"/>
</dbReference>
<dbReference type="Gene3D" id="3.40.50.1110">
    <property type="entry name" value="SGNH hydrolase"/>
    <property type="match status" value="1"/>
</dbReference>
<dbReference type="GO" id="GO:0016788">
    <property type="term" value="F:hydrolase activity, acting on ester bonds"/>
    <property type="evidence" value="ECO:0007669"/>
    <property type="project" value="InterPro"/>
</dbReference>
<evidence type="ECO:0000313" key="4">
    <source>
        <dbReference type="Proteomes" id="UP000006753"/>
    </source>
</evidence>
<dbReference type="InterPro" id="IPR036514">
    <property type="entry name" value="SGNH_hydro_sf"/>
</dbReference>
<protein>
    <submittedName>
        <fullName evidence="3">Esterase</fullName>
    </submittedName>
</protein>
<dbReference type="KEGG" id="mbe:MBM_03009"/>
<dbReference type="CDD" id="cd01823">
    <property type="entry name" value="SEST_like"/>
    <property type="match status" value="1"/>
</dbReference>
<dbReference type="InterPro" id="IPR013830">
    <property type="entry name" value="SGNH_hydro"/>
</dbReference>
<dbReference type="Proteomes" id="UP000006753">
    <property type="component" value="Unassembled WGS sequence"/>
</dbReference>
<dbReference type="HOGENOM" id="CLU_819101_0_0_1"/>
<feature type="signal peptide" evidence="1">
    <location>
        <begin position="1"/>
        <end position="20"/>
    </location>
</feature>
<evidence type="ECO:0000256" key="1">
    <source>
        <dbReference type="SAM" id="SignalP"/>
    </source>
</evidence>
<organism evidence="3 4">
    <name type="scientific">Marssonina brunnea f. sp. multigermtubi (strain MB_m1)</name>
    <name type="common">Marssonina leaf spot fungus</name>
    <dbReference type="NCBI Taxonomy" id="1072389"/>
    <lineage>
        <taxon>Eukaryota</taxon>
        <taxon>Fungi</taxon>
        <taxon>Dikarya</taxon>
        <taxon>Ascomycota</taxon>
        <taxon>Pezizomycotina</taxon>
        <taxon>Leotiomycetes</taxon>
        <taxon>Helotiales</taxon>
        <taxon>Drepanopezizaceae</taxon>
        <taxon>Drepanopeziza</taxon>
    </lineage>
</organism>
<evidence type="ECO:0000259" key="2">
    <source>
        <dbReference type="Pfam" id="PF13472"/>
    </source>
</evidence>
<dbReference type="GO" id="GO:0006629">
    <property type="term" value="P:lipid metabolic process"/>
    <property type="evidence" value="ECO:0007669"/>
    <property type="project" value="TreeGrafter"/>
</dbReference>
<feature type="domain" description="SGNH hydrolase-type esterase" evidence="2">
    <location>
        <begin position="34"/>
        <end position="260"/>
    </location>
</feature>
<reference evidence="3 4" key="1">
    <citation type="journal article" date="2012" name="BMC Genomics">
        <title>Sequencing the genome of Marssonina brunnea reveals fungus-poplar co-evolution.</title>
        <authorList>
            <person name="Zhu S."/>
            <person name="Cao Y.-Z."/>
            <person name="Jiang C."/>
            <person name="Tan B.-Y."/>
            <person name="Wang Z."/>
            <person name="Feng S."/>
            <person name="Zhang L."/>
            <person name="Su X.-H."/>
            <person name="Brejova B."/>
            <person name="Vinar T."/>
            <person name="Xu M."/>
            <person name="Wang M.-X."/>
            <person name="Zhang S.-G."/>
            <person name="Huang M.-R."/>
            <person name="Wu R."/>
            <person name="Zhou Y."/>
        </authorList>
    </citation>
    <scope>NUCLEOTIDE SEQUENCE [LARGE SCALE GENOMIC DNA]</scope>
    <source>
        <strain evidence="3 4">MB_m1</strain>
    </source>
</reference>
<feature type="chain" id="PRO_5003855088" evidence="1">
    <location>
        <begin position="21"/>
        <end position="339"/>
    </location>
</feature>
<dbReference type="OrthoDB" id="21678at2759"/>
<dbReference type="EMBL" id="JH921432">
    <property type="protein sequence ID" value="EKD18767.1"/>
    <property type="molecule type" value="Genomic_DNA"/>
</dbReference>
<accession>K1X181</accession>
<dbReference type="PANTHER" id="PTHR37981:SF1">
    <property type="entry name" value="SGNH HYDROLASE-TYPE ESTERASE DOMAIN-CONTAINING PROTEIN"/>
    <property type="match status" value="1"/>
</dbReference>
<dbReference type="Pfam" id="PF13472">
    <property type="entry name" value="Lipase_GDSL_2"/>
    <property type="match status" value="1"/>
</dbReference>
<evidence type="ECO:0000313" key="3">
    <source>
        <dbReference type="EMBL" id="EKD18767.1"/>
    </source>
</evidence>
<dbReference type="OMA" id="YSERTHF"/>
<keyword evidence="1" id="KW-0732">Signal</keyword>
<dbReference type="PANTHER" id="PTHR37981">
    <property type="entry name" value="LIPASE 2"/>
    <property type="match status" value="1"/>
</dbReference>
<name>K1X181_MARBU</name>
<dbReference type="RefSeq" id="XP_007290898.1">
    <property type="nucleotide sequence ID" value="XM_007290836.1"/>
</dbReference>
<keyword evidence="4" id="KW-1185">Reference proteome</keyword>
<dbReference type="InterPro" id="IPR037460">
    <property type="entry name" value="SEST-like"/>
</dbReference>
<dbReference type="GeneID" id="18758944"/>
<dbReference type="AlphaFoldDB" id="K1X181"/>
<dbReference type="InParanoid" id="K1X181"/>
<gene>
    <name evidence="3" type="ORF">MBM_03009</name>
</gene>
<proteinExistence type="predicted"/>